<gene>
    <name evidence="1" type="ORF">NMOB1V02_LOCUS13280</name>
</gene>
<keyword evidence="2" id="KW-1185">Reference proteome</keyword>
<proteinExistence type="predicted"/>
<evidence type="ECO:0000313" key="2">
    <source>
        <dbReference type="Proteomes" id="UP000678499"/>
    </source>
</evidence>
<evidence type="ECO:0000313" key="1">
    <source>
        <dbReference type="EMBL" id="CAD7285678.1"/>
    </source>
</evidence>
<reference evidence="1" key="1">
    <citation type="submission" date="2020-11" db="EMBL/GenBank/DDBJ databases">
        <authorList>
            <person name="Tran Van P."/>
        </authorList>
    </citation>
    <scope>NUCLEOTIDE SEQUENCE</scope>
</reference>
<dbReference type="AlphaFoldDB" id="A0A7R9GKF0"/>
<name>A0A7R9GKF0_9CRUS</name>
<sequence>MNLGRCRQNQKKFLTSYSSSRQFVSHISAIWEVFQFTPVCKTGIC</sequence>
<protein>
    <submittedName>
        <fullName evidence="1">Uncharacterized protein</fullName>
    </submittedName>
</protein>
<dbReference type="EMBL" id="CAJPEX010019620">
    <property type="protein sequence ID" value="CAG0925830.1"/>
    <property type="molecule type" value="Genomic_DNA"/>
</dbReference>
<dbReference type="Proteomes" id="UP000678499">
    <property type="component" value="Unassembled WGS sequence"/>
</dbReference>
<accession>A0A7R9GKF0</accession>
<dbReference type="EMBL" id="OA901657">
    <property type="protein sequence ID" value="CAD7285678.1"/>
    <property type="molecule type" value="Genomic_DNA"/>
</dbReference>
<organism evidence="1">
    <name type="scientific">Notodromas monacha</name>
    <dbReference type="NCBI Taxonomy" id="399045"/>
    <lineage>
        <taxon>Eukaryota</taxon>
        <taxon>Metazoa</taxon>
        <taxon>Ecdysozoa</taxon>
        <taxon>Arthropoda</taxon>
        <taxon>Crustacea</taxon>
        <taxon>Oligostraca</taxon>
        <taxon>Ostracoda</taxon>
        <taxon>Podocopa</taxon>
        <taxon>Podocopida</taxon>
        <taxon>Cypridocopina</taxon>
        <taxon>Cypridoidea</taxon>
        <taxon>Cyprididae</taxon>
        <taxon>Notodromas</taxon>
    </lineage>
</organism>